<dbReference type="PROSITE" id="PS51471">
    <property type="entry name" value="FE2OG_OXY"/>
    <property type="match status" value="1"/>
</dbReference>
<dbReference type="PRINTS" id="PR00682">
    <property type="entry name" value="IPNSYNTHASE"/>
</dbReference>
<feature type="domain" description="Fe2OG dioxygenase" evidence="10">
    <location>
        <begin position="171"/>
        <end position="283"/>
    </location>
</feature>
<dbReference type="FunFam" id="2.60.120.330:FF:000025">
    <property type="entry name" value="Gibberellin 2-beta-dioxygenase 2"/>
    <property type="match status" value="1"/>
</dbReference>
<evidence type="ECO:0000256" key="2">
    <source>
        <dbReference type="ARBA" id="ARBA00022723"/>
    </source>
</evidence>
<dbReference type="OMA" id="WWIAPLP"/>
<dbReference type="Pfam" id="PF03171">
    <property type="entry name" value="2OG-FeII_Oxy"/>
    <property type="match status" value="1"/>
</dbReference>
<evidence type="ECO:0000256" key="6">
    <source>
        <dbReference type="ARBA" id="ARBA00052204"/>
    </source>
</evidence>
<dbReference type="GO" id="GO:0046872">
    <property type="term" value="F:metal ion binding"/>
    <property type="evidence" value="ECO:0007669"/>
    <property type="project" value="UniProtKB-KW"/>
</dbReference>
<keyword evidence="12" id="KW-1185">Reference proteome</keyword>
<dbReference type="InterPro" id="IPR026992">
    <property type="entry name" value="DIOX_N"/>
</dbReference>
<dbReference type="FunCoup" id="C5XJR8">
    <property type="interactions" value="807"/>
</dbReference>
<dbReference type="ExpressionAtlas" id="C5XJR8">
    <property type="expression patterns" value="baseline and differential"/>
</dbReference>
<dbReference type="HOGENOM" id="CLU_010119_8_1_1"/>
<keyword evidence="3" id="KW-0223">Dioxygenase</keyword>
<evidence type="ECO:0000256" key="9">
    <source>
        <dbReference type="RuleBase" id="RU003682"/>
    </source>
</evidence>
<name>C5XJR8_SORBI</name>
<dbReference type="InterPro" id="IPR005123">
    <property type="entry name" value="Oxoglu/Fe-dep_dioxygenase_dom"/>
</dbReference>
<dbReference type="Pfam" id="PF14226">
    <property type="entry name" value="DIOX_N"/>
    <property type="match status" value="1"/>
</dbReference>
<evidence type="ECO:0000256" key="3">
    <source>
        <dbReference type="ARBA" id="ARBA00022964"/>
    </source>
</evidence>
<evidence type="ECO:0000256" key="7">
    <source>
        <dbReference type="ARBA" id="ARBA00061282"/>
    </source>
</evidence>
<organism evidence="11 12">
    <name type="scientific">Sorghum bicolor</name>
    <name type="common">Sorghum</name>
    <name type="synonym">Sorghum vulgare</name>
    <dbReference type="NCBI Taxonomy" id="4558"/>
    <lineage>
        <taxon>Eukaryota</taxon>
        <taxon>Viridiplantae</taxon>
        <taxon>Streptophyta</taxon>
        <taxon>Embryophyta</taxon>
        <taxon>Tracheophyta</taxon>
        <taxon>Spermatophyta</taxon>
        <taxon>Magnoliopsida</taxon>
        <taxon>Liliopsida</taxon>
        <taxon>Poales</taxon>
        <taxon>Poaceae</taxon>
        <taxon>PACMAD clade</taxon>
        <taxon>Panicoideae</taxon>
        <taxon>Andropogonodae</taxon>
        <taxon>Andropogoneae</taxon>
        <taxon>Sorghinae</taxon>
        <taxon>Sorghum</taxon>
    </lineage>
</organism>
<dbReference type="KEGG" id="sbi:8086321"/>
<dbReference type="EC" id="1.14.11.13" evidence="8"/>
<dbReference type="GO" id="GO:0009416">
    <property type="term" value="P:response to light stimulus"/>
    <property type="evidence" value="ECO:0000318"/>
    <property type="project" value="GO_Central"/>
</dbReference>
<evidence type="ECO:0000256" key="8">
    <source>
        <dbReference type="ARBA" id="ARBA00066708"/>
    </source>
</evidence>
<dbReference type="PANTHER" id="PTHR47990">
    <property type="entry name" value="2-OXOGLUTARATE (2OG) AND FE(II)-DEPENDENT OXYGENASE SUPERFAMILY PROTEIN-RELATED"/>
    <property type="match status" value="1"/>
</dbReference>
<dbReference type="eggNOG" id="KOG0143">
    <property type="taxonomic scope" value="Eukaryota"/>
</dbReference>
<comment type="cofactor">
    <cofactor evidence="1">
        <name>L-ascorbate</name>
        <dbReference type="ChEBI" id="CHEBI:38290"/>
    </cofactor>
</comment>
<dbReference type="Proteomes" id="UP000000768">
    <property type="component" value="Chromosome 3"/>
</dbReference>
<reference evidence="12" key="2">
    <citation type="journal article" date="2018" name="Plant J.">
        <title>The Sorghum bicolor reference genome: improved assembly, gene annotations, a transcriptome atlas, and signatures of genome organization.</title>
        <authorList>
            <person name="McCormick R.F."/>
            <person name="Truong S.K."/>
            <person name="Sreedasyam A."/>
            <person name="Jenkins J."/>
            <person name="Shu S."/>
            <person name="Sims D."/>
            <person name="Kennedy M."/>
            <person name="Amirebrahimi M."/>
            <person name="Weers B.D."/>
            <person name="McKinley B."/>
            <person name="Mattison A."/>
            <person name="Morishige D.T."/>
            <person name="Grimwood J."/>
            <person name="Schmutz J."/>
            <person name="Mullet J.E."/>
        </authorList>
    </citation>
    <scope>NUCLEOTIDE SEQUENCE [LARGE SCALE GENOMIC DNA]</scope>
    <source>
        <strain evidence="12">cv. BTx623</strain>
    </source>
</reference>
<dbReference type="EMBL" id="CM000762">
    <property type="protein sequence ID" value="EES02896.1"/>
    <property type="molecule type" value="Genomic_DNA"/>
</dbReference>
<dbReference type="InterPro" id="IPR050231">
    <property type="entry name" value="Iron_ascorbate_oxido_reductase"/>
</dbReference>
<accession>C5XJR8</accession>
<dbReference type="InterPro" id="IPR027443">
    <property type="entry name" value="IPNS-like_sf"/>
</dbReference>
<dbReference type="InterPro" id="IPR044861">
    <property type="entry name" value="IPNS-like_FE2OG_OXY"/>
</dbReference>
<evidence type="ECO:0000256" key="1">
    <source>
        <dbReference type="ARBA" id="ARBA00001961"/>
    </source>
</evidence>
<comment type="catalytic activity">
    <reaction evidence="6">
        <text>gibberellin A1 + 2-oxoglutarate + O2 = gibberellin A8 + succinate + CO2</text>
        <dbReference type="Rhea" id="RHEA:15005"/>
        <dbReference type="ChEBI" id="CHEBI:15379"/>
        <dbReference type="ChEBI" id="CHEBI:16526"/>
        <dbReference type="ChEBI" id="CHEBI:16810"/>
        <dbReference type="ChEBI" id="CHEBI:30031"/>
        <dbReference type="ChEBI" id="CHEBI:58524"/>
        <dbReference type="ChEBI" id="CHEBI:58594"/>
        <dbReference type="EC" id="1.14.11.13"/>
    </reaction>
</comment>
<dbReference type="AlphaFoldDB" id="C5XJR8"/>
<keyword evidence="4 9" id="KW-0560">Oxidoreductase</keyword>
<reference evidence="11 12" key="1">
    <citation type="journal article" date="2009" name="Nature">
        <title>The Sorghum bicolor genome and the diversification of grasses.</title>
        <authorList>
            <person name="Paterson A.H."/>
            <person name="Bowers J.E."/>
            <person name="Bruggmann R."/>
            <person name="Dubchak I."/>
            <person name="Grimwood J."/>
            <person name="Gundlach H."/>
            <person name="Haberer G."/>
            <person name="Hellsten U."/>
            <person name="Mitros T."/>
            <person name="Poliakov A."/>
            <person name="Schmutz J."/>
            <person name="Spannagl M."/>
            <person name="Tang H."/>
            <person name="Wang X."/>
            <person name="Wicker T."/>
            <person name="Bharti A.K."/>
            <person name="Chapman J."/>
            <person name="Feltus F.A."/>
            <person name="Gowik U."/>
            <person name="Grigoriev I.V."/>
            <person name="Lyons E."/>
            <person name="Maher C.A."/>
            <person name="Martis M."/>
            <person name="Narechania A."/>
            <person name="Otillar R.P."/>
            <person name="Penning B.W."/>
            <person name="Salamov A.A."/>
            <person name="Wang Y."/>
            <person name="Zhang L."/>
            <person name="Carpita N.C."/>
            <person name="Freeling M."/>
            <person name="Gingle A.R."/>
            <person name="Hash C.T."/>
            <person name="Keller B."/>
            <person name="Klein P."/>
            <person name="Kresovich S."/>
            <person name="McCann M.C."/>
            <person name="Ming R."/>
            <person name="Peterson D.G."/>
            <person name="Mehboob-ur-Rahman"/>
            <person name="Ware D."/>
            <person name="Westhoff P."/>
            <person name="Mayer K.F."/>
            <person name="Messing J."/>
            <person name="Rokhsar D.S."/>
        </authorList>
    </citation>
    <scope>NUCLEOTIDE SEQUENCE [LARGE SCALE GENOMIC DNA]</scope>
    <source>
        <strain evidence="12">cv. BTx623</strain>
    </source>
</reference>
<proteinExistence type="inferred from homology"/>
<dbReference type="STRING" id="4558.C5XJR8"/>
<protein>
    <recommendedName>
        <fullName evidence="8">gibberellin 2beta-dioxygenase</fullName>
        <ecNumber evidence="8">1.14.11.13</ecNumber>
    </recommendedName>
</protein>
<evidence type="ECO:0000256" key="4">
    <source>
        <dbReference type="ARBA" id="ARBA00023002"/>
    </source>
</evidence>
<dbReference type="InParanoid" id="C5XJR8"/>
<dbReference type="SUPFAM" id="SSF51197">
    <property type="entry name" value="Clavaminate synthase-like"/>
    <property type="match status" value="1"/>
</dbReference>
<comment type="similarity">
    <text evidence="7">Belongs to the iron/ascorbate-dependent oxidoreductase family. GA2OX subfamily.</text>
</comment>
<dbReference type="OrthoDB" id="288590at2759"/>
<evidence type="ECO:0000256" key="5">
    <source>
        <dbReference type="ARBA" id="ARBA00023004"/>
    </source>
</evidence>
<evidence type="ECO:0000313" key="12">
    <source>
        <dbReference type="Proteomes" id="UP000000768"/>
    </source>
</evidence>
<dbReference type="GO" id="GO:0045543">
    <property type="term" value="F:gibberellin 2-beta-dioxygenase activity"/>
    <property type="evidence" value="ECO:0000318"/>
    <property type="project" value="GO_Central"/>
</dbReference>
<keyword evidence="2 9" id="KW-0479">Metal-binding</keyword>
<dbReference type="Gene3D" id="2.60.120.330">
    <property type="entry name" value="B-lactam Antibiotic, Isopenicillin N Synthase, Chain"/>
    <property type="match status" value="1"/>
</dbReference>
<sequence>MVVPSAAGREMAPESLPLGIIPTVDMSAPCGELARRLVRACAERGFFKAVNHGVPPRVSARMDAAASAFFARPGQAKQAAGPPDPLGYGSRNIGANGDVGELEYLILHADPGAVARKAKVIDKDDPSRFSVAVNEYVGAVRHLACRVLDLLGEGLGLRDPTSLSRLISAVDSDSLLRINHYPTSRSSAADISTKGIGFGEHTDPQILSLLRANDVDGLQVLLPDGHGGGDEQWVQVPADPSAFFINVGDLLQALTNGRLVSIRHRVMASTTRPRLSTIYFAAPPLDARVAALPETVTAGAPRRYRTFTWAEYKKAMYALRLSHNRLDLFHATSGSSRDVIDDDHEQ</sequence>
<dbReference type="GO" id="GO:0045487">
    <property type="term" value="P:gibberellin catabolic process"/>
    <property type="evidence" value="ECO:0000318"/>
    <property type="project" value="GO_Central"/>
</dbReference>
<evidence type="ECO:0000313" key="11">
    <source>
        <dbReference type="EMBL" id="EES02896.1"/>
    </source>
</evidence>
<gene>
    <name evidence="11" type="ORF">SORBI_3003G154100</name>
</gene>
<keyword evidence="5 9" id="KW-0408">Iron</keyword>
<evidence type="ECO:0000259" key="10">
    <source>
        <dbReference type="PROSITE" id="PS51471"/>
    </source>
</evidence>
<dbReference type="Gramene" id="EES02896">
    <property type="protein sequence ID" value="EES02896"/>
    <property type="gene ID" value="SORBI_3003G154100"/>
</dbReference>